<evidence type="ECO:0000256" key="9">
    <source>
        <dbReference type="HAMAP-Rule" id="MF_00060"/>
    </source>
</evidence>
<feature type="binding site" evidence="9">
    <location>
        <position position="8"/>
    </location>
    <ligand>
        <name>a divalent metal cation</name>
        <dbReference type="ChEBI" id="CHEBI:60240"/>
    </ligand>
</feature>
<evidence type="ECO:0000256" key="3">
    <source>
        <dbReference type="ARBA" id="ARBA00004496"/>
    </source>
</evidence>
<dbReference type="NCBIfam" id="TIGR00087">
    <property type="entry name" value="surE"/>
    <property type="match status" value="1"/>
</dbReference>
<dbReference type="FunFam" id="3.40.1210.10:FF:000001">
    <property type="entry name" value="5'/3'-nucleotidase SurE"/>
    <property type="match status" value="1"/>
</dbReference>
<feature type="binding site" evidence="9">
    <location>
        <position position="39"/>
    </location>
    <ligand>
        <name>a divalent metal cation</name>
        <dbReference type="ChEBI" id="CHEBI:60240"/>
    </ligand>
</feature>
<dbReference type="Proteomes" id="UP000199611">
    <property type="component" value="Unassembled WGS sequence"/>
</dbReference>
<sequence>MKILVTNDDGIYAKGIEVLCEILKEDHEVHVVAPETEQSAVGHAITFLDPLRVRPIKRNGVFFGYAVNGTPADCVKLAVRELMAEPPDMVISGINMGANVGENVIYSGTVSAATEAAMLGFPSMAVSIDAYPATDYSAARQYLPLIVEKLKTRPLPPGISLNVNIPHLPASEVRGIRITRQGHLRYKERYDRRVDPRNRVYYWLCSQTIEHDGDPNSDSRALAEGYITITPIHYDLTHYQTYEMLKKQDWETTFEVAHGRKMSVSSR</sequence>
<dbReference type="OrthoDB" id="9780815at2"/>
<keyword evidence="5 9" id="KW-0963">Cytoplasm</keyword>
<reference evidence="11 12" key="1">
    <citation type="submission" date="2016-10" db="EMBL/GenBank/DDBJ databases">
        <authorList>
            <person name="de Groot N.N."/>
        </authorList>
    </citation>
    <scope>NUCLEOTIDE SEQUENCE [LARGE SCALE GENOMIC DNA]</scope>
    <source>
        <strain evidence="11 12">DSM 9990</strain>
    </source>
</reference>
<comment type="subcellular location">
    <subcellularLocation>
        <location evidence="3 9">Cytoplasm</location>
    </subcellularLocation>
</comment>
<dbReference type="EC" id="3.1.3.5" evidence="9"/>
<evidence type="ECO:0000256" key="8">
    <source>
        <dbReference type="ARBA" id="ARBA00022801"/>
    </source>
</evidence>
<dbReference type="EMBL" id="FOUU01000006">
    <property type="protein sequence ID" value="SFM91580.1"/>
    <property type="molecule type" value="Genomic_DNA"/>
</dbReference>
<dbReference type="InterPro" id="IPR036523">
    <property type="entry name" value="SurE-like_sf"/>
</dbReference>
<evidence type="ECO:0000256" key="1">
    <source>
        <dbReference type="ARBA" id="ARBA00000815"/>
    </source>
</evidence>
<keyword evidence="8 9" id="KW-0378">Hydrolase</keyword>
<comment type="similarity">
    <text evidence="4 9">Belongs to the SurE nucleotidase family.</text>
</comment>
<dbReference type="HAMAP" id="MF_00060">
    <property type="entry name" value="SurE"/>
    <property type="match status" value="1"/>
</dbReference>
<dbReference type="RefSeq" id="WP_093395395.1">
    <property type="nucleotide sequence ID" value="NZ_FOUU01000006.1"/>
</dbReference>
<feature type="domain" description="Survival protein SurE-like phosphatase/nucleotidase" evidence="10">
    <location>
        <begin position="3"/>
        <end position="187"/>
    </location>
</feature>
<comment type="function">
    <text evidence="9">Nucleotidase that shows phosphatase activity on nucleoside 5'-monophosphates.</text>
</comment>
<dbReference type="GO" id="GO:0005737">
    <property type="term" value="C:cytoplasm"/>
    <property type="evidence" value="ECO:0007669"/>
    <property type="project" value="UniProtKB-SubCell"/>
</dbReference>
<dbReference type="Gene3D" id="3.40.1210.10">
    <property type="entry name" value="Survival protein SurE-like phosphatase/nucleotidase"/>
    <property type="match status" value="1"/>
</dbReference>
<dbReference type="GO" id="GO:0046872">
    <property type="term" value="F:metal ion binding"/>
    <property type="evidence" value="ECO:0007669"/>
    <property type="project" value="UniProtKB-UniRule"/>
</dbReference>
<gene>
    <name evidence="9" type="primary">surE</name>
    <name evidence="11" type="ORF">SAMN05660836_01963</name>
</gene>
<dbReference type="PANTHER" id="PTHR30457">
    <property type="entry name" value="5'-NUCLEOTIDASE SURE"/>
    <property type="match status" value="1"/>
</dbReference>
<comment type="cofactor">
    <cofactor evidence="2">
        <name>Mg(2+)</name>
        <dbReference type="ChEBI" id="CHEBI:18420"/>
    </cofactor>
</comment>
<dbReference type="GO" id="GO:0008253">
    <property type="term" value="F:5'-nucleotidase activity"/>
    <property type="evidence" value="ECO:0007669"/>
    <property type="project" value="UniProtKB-UniRule"/>
</dbReference>
<evidence type="ECO:0000313" key="11">
    <source>
        <dbReference type="EMBL" id="SFM91580.1"/>
    </source>
</evidence>
<feature type="binding site" evidence="9">
    <location>
        <position position="95"/>
    </location>
    <ligand>
        <name>a divalent metal cation</name>
        <dbReference type="ChEBI" id="CHEBI:60240"/>
    </ligand>
</feature>
<dbReference type="InterPro" id="IPR002828">
    <property type="entry name" value="SurE-like_Pase/nucleotidase"/>
</dbReference>
<evidence type="ECO:0000256" key="7">
    <source>
        <dbReference type="ARBA" id="ARBA00022741"/>
    </source>
</evidence>
<protein>
    <recommendedName>
        <fullName evidence="9">5'-nucleotidase SurE</fullName>
        <ecNumber evidence="9">3.1.3.5</ecNumber>
    </recommendedName>
    <alternativeName>
        <fullName evidence="9">Nucleoside 5'-monophosphate phosphohydrolase</fullName>
    </alternativeName>
</protein>
<dbReference type="PANTHER" id="PTHR30457:SF12">
    <property type="entry name" value="5'_3'-NUCLEOTIDASE SURE"/>
    <property type="match status" value="1"/>
</dbReference>
<name>A0A1I4US42_9BACT</name>
<evidence type="ECO:0000256" key="6">
    <source>
        <dbReference type="ARBA" id="ARBA00022723"/>
    </source>
</evidence>
<dbReference type="STRING" id="39841.SAMN05660836_01963"/>
<evidence type="ECO:0000256" key="5">
    <source>
        <dbReference type="ARBA" id="ARBA00022490"/>
    </source>
</evidence>
<keyword evidence="7 9" id="KW-0547">Nucleotide-binding</keyword>
<evidence type="ECO:0000256" key="4">
    <source>
        <dbReference type="ARBA" id="ARBA00011062"/>
    </source>
</evidence>
<dbReference type="GO" id="GO:0008254">
    <property type="term" value="F:3'-nucleotidase activity"/>
    <property type="evidence" value="ECO:0007669"/>
    <property type="project" value="TreeGrafter"/>
</dbReference>
<dbReference type="InterPro" id="IPR030048">
    <property type="entry name" value="SurE"/>
</dbReference>
<dbReference type="SUPFAM" id="SSF64167">
    <property type="entry name" value="SurE-like"/>
    <property type="match status" value="1"/>
</dbReference>
<dbReference type="Pfam" id="PF01975">
    <property type="entry name" value="SurE"/>
    <property type="match status" value="1"/>
</dbReference>
<dbReference type="NCBIfam" id="NF001490">
    <property type="entry name" value="PRK00346.1-4"/>
    <property type="match status" value="1"/>
</dbReference>
<feature type="binding site" evidence="9">
    <location>
        <position position="9"/>
    </location>
    <ligand>
        <name>a divalent metal cation</name>
        <dbReference type="ChEBI" id="CHEBI:60240"/>
    </ligand>
</feature>
<dbReference type="GO" id="GO:0004309">
    <property type="term" value="F:exopolyphosphatase activity"/>
    <property type="evidence" value="ECO:0007669"/>
    <property type="project" value="TreeGrafter"/>
</dbReference>
<organism evidence="11 12">
    <name type="scientific">Thermodesulforhabdus norvegica</name>
    <dbReference type="NCBI Taxonomy" id="39841"/>
    <lineage>
        <taxon>Bacteria</taxon>
        <taxon>Pseudomonadati</taxon>
        <taxon>Thermodesulfobacteriota</taxon>
        <taxon>Syntrophobacteria</taxon>
        <taxon>Syntrophobacterales</taxon>
        <taxon>Thermodesulforhabdaceae</taxon>
        <taxon>Thermodesulforhabdus</taxon>
    </lineage>
</organism>
<accession>A0A1I4US42</accession>
<evidence type="ECO:0000259" key="10">
    <source>
        <dbReference type="Pfam" id="PF01975"/>
    </source>
</evidence>
<keyword evidence="12" id="KW-1185">Reference proteome</keyword>
<evidence type="ECO:0000256" key="2">
    <source>
        <dbReference type="ARBA" id="ARBA00001946"/>
    </source>
</evidence>
<dbReference type="AlphaFoldDB" id="A0A1I4US42"/>
<dbReference type="NCBIfam" id="NF001492">
    <property type="entry name" value="PRK00346.2-2"/>
    <property type="match status" value="1"/>
</dbReference>
<keyword evidence="6 9" id="KW-0479">Metal-binding</keyword>
<dbReference type="GO" id="GO:0000166">
    <property type="term" value="F:nucleotide binding"/>
    <property type="evidence" value="ECO:0007669"/>
    <property type="project" value="UniProtKB-KW"/>
</dbReference>
<proteinExistence type="inferred from homology"/>
<comment type="cofactor">
    <cofactor evidence="9">
        <name>a divalent metal cation</name>
        <dbReference type="ChEBI" id="CHEBI:60240"/>
    </cofactor>
    <text evidence="9">Binds 1 divalent metal cation per subunit.</text>
</comment>
<comment type="catalytic activity">
    <reaction evidence="1 9">
        <text>a ribonucleoside 5'-phosphate + H2O = a ribonucleoside + phosphate</text>
        <dbReference type="Rhea" id="RHEA:12484"/>
        <dbReference type="ChEBI" id="CHEBI:15377"/>
        <dbReference type="ChEBI" id="CHEBI:18254"/>
        <dbReference type="ChEBI" id="CHEBI:43474"/>
        <dbReference type="ChEBI" id="CHEBI:58043"/>
        <dbReference type="EC" id="3.1.3.5"/>
    </reaction>
</comment>
<evidence type="ECO:0000313" key="12">
    <source>
        <dbReference type="Proteomes" id="UP000199611"/>
    </source>
</evidence>